<evidence type="ECO:0000313" key="2">
    <source>
        <dbReference type="Proteomes" id="UP001362999"/>
    </source>
</evidence>
<accession>A0AAW0BY30</accession>
<evidence type="ECO:0000313" key="1">
    <source>
        <dbReference type="EMBL" id="KAK7030129.1"/>
    </source>
</evidence>
<dbReference type="Proteomes" id="UP001362999">
    <property type="component" value="Unassembled WGS sequence"/>
</dbReference>
<keyword evidence="2" id="KW-1185">Reference proteome</keyword>
<dbReference type="EMBL" id="JAWWNJ010000026">
    <property type="protein sequence ID" value="KAK7030129.1"/>
    <property type="molecule type" value="Genomic_DNA"/>
</dbReference>
<gene>
    <name evidence="1" type="ORF">R3P38DRAFT_3266925</name>
</gene>
<proteinExistence type="predicted"/>
<name>A0AAW0BY30_9AGAR</name>
<comment type="caution">
    <text evidence="1">The sequence shown here is derived from an EMBL/GenBank/DDBJ whole genome shotgun (WGS) entry which is preliminary data.</text>
</comment>
<reference evidence="1 2" key="1">
    <citation type="journal article" date="2024" name="J Genomics">
        <title>Draft genome sequencing and assembly of Favolaschia claudopus CIRM-BRFM 2984 isolated from oak limbs.</title>
        <authorList>
            <person name="Navarro D."/>
            <person name="Drula E."/>
            <person name="Chaduli D."/>
            <person name="Cazenave R."/>
            <person name="Ahrendt S."/>
            <person name="Wang J."/>
            <person name="Lipzen A."/>
            <person name="Daum C."/>
            <person name="Barry K."/>
            <person name="Grigoriev I.V."/>
            <person name="Favel A."/>
            <person name="Rosso M.N."/>
            <person name="Martin F."/>
        </authorList>
    </citation>
    <scope>NUCLEOTIDE SEQUENCE [LARGE SCALE GENOMIC DNA]</scope>
    <source>
        <strain evidence="1 2">CIRM-BRFM 2984</strain>
    </source>
</reference>
<protein>
    <submittedName>
        <fullName evidence="1">Uncharacterized protein</fullName>
    </submittedName>
</protein>
<sequence length="117" mass="12593">MSLAVEYSCALVVSASDSHQALHRRSHTDPSRGMMSRGRGTCAGRMVEGEEMSEYGGGMERTNVPEPQLLHQFGVIVLIWATRYSIAGFPFVALIVGSVSTAGLLTFVGEDRICACI</sequence>
<organism evidence="1 2">
    <name type="scientific">Favolaschia claudopus</name>
    <dbReference type="NCBI Taxonomy" id="2862362"/>
    <lineage>
        <taxon>Eukaryota</taxon>
        <taxon>Fungi</taxon>
        <taxon>Dikarya</taxon>
        <taxon>Basidiomycota</taxon>
        <taxon>Agaricomycotina</taxon>
        <taxon>Agaricomycetes</taxon>
        <taxon>Agaricomycetidae</taxon>
        <taxon>Agaricales</taxon>
        <taxon>Marasmiineae</taxon>
        <taxon>Mycenaceae</taxon>
        <taxon>Favolaschia</taxon>
    </lineage>
</organism>
<dbReference type="AlphaFoldDB" id="A0AAW0BY30"/>